<reference evidence="1" key="1">
    <citation type="journal article" date="2014" name="Front. Microbiol.">
        <title>High frequency of phylogenetically diverse reductive dehalogenase-homologous genes in deep subseafloor sedimentary metagenomes.</title>
        <authorList>
            <person name="Kawai M."/>
            <person name="Futagami T."/>
            <person name="Toyoda A."/>
            <person name="Takaki Y."/>
            <person name="Nishi S."/>
            <person name="Hori S."/>
            <person name="Arai W."/>
            <person name="Tsubouchi T."/>
            <person name="Morono Y."/>
            <person name="Uchiyama I."/>
            <person name="Ito T."/>
            <person name="Fujiyama A."/>
            <person name="Inagaki F."/>
            <person name="Takami H."/>
        </authorList>
    </citation>
    <scope>NUCLEOTIDE SEQUENCE</scope>
    <source>
        <strain evidence="1">Expedition CK06-06</strain>
    </source>
</reference>
<proteinExistence type="predicted"/>
<organism evidence="1">
    <name type="scientific">marine sediment metagenome</name>
    <dbReference type="NCBI Taxonomy" id="412755"/>
    <lineage>
        <taxon>unclassified sequences</taxon>
        <taxon>metagenomes</taxon>
        <taxon>ecological metagenomes</taxon>
    </lineage>
</organism>
<name>X0Z0R3_9ZZZZ</name>
<comment type="caution">
    <text evidence="1">The sequence shown here is derived from an EMBL/GenBank/DDBJ whole genome shotgun (WGS) entry which is preliminary data.</text>
</comment>
<sequence length="99" mass="11609">PSWTYDTPILTVEIEFLTRAHVTSIVCYHHYNGTSKTEFVVMKVWRGNTMTLEVELPDSVKAKDIEYCVLLDGDKEIERFIKVGRYVAIYDGTRRYVRM</sequence>
<gene>
    <name evidence="1" type="ORF">S01H4_07547</name>
</gene>
<dbReference type="AlphaFoldDB" id="X0Z0R3"/>
<accession>X0Z0R3</accession>
<dbReference type="EMBL" id="BART01002482">
    <property type="protein sequence ID" value="GAG62579.1"/>
    <property type="molecule type" value="Genomic_DNA"/>
</dbReference>
<protein>
    <submittedName>
        <fullName evidence="1">Uncharacterized protein</fullName>
    </submittedName>
</protein>
<feature type="non-terminal residue" evidence="1">
    <location>
        <position position="1"/>
    </location>
</feature>
<evidence type="ECO:0000313" key="1">
    <source>
        <dbReference type="EMBL" id="GAG62579.1"/>
    </source>
</evidence>